<name>A0A430J936_9BACL</name>
<dbReference type="AlphaFoldDB" id="A0A430J936"/>
<evidence type="ECO:0000256" key="2">
    <source>
        <dbReference type="ARBA" id="ARBA00003535"/>
    </source>
</evidence>
<keyword evidence="14" id="KW-1185">Reference proteome</keyword>
<keyword evidence="8" id="KW-0547">Nucleotide-binding</keyword>
<comment type="catalytic activity">
    <reaction evidence="12">
        <text>3 propionate 3-nitronate + 3 O2 + H2O = 3 3-oxopropanoate + 2 nitrate + nitrite + H2O2 + 3 H(+)</text>
        <dbReference type="Rhea" id="RHEA:57332"/>
        <dbReference type="ChEBI" id="CHEBI:15377"/>
        <dbReference type="ChEBI" id="CHEBI:15378"/>
        <dbReference type="ChEBI" id="CHEBI:15379"/>
        <dbReference type="ChEBI" id="CHEBI:16240"/>
        <dbReference type="ChEBI" id="CHEBI:16301"/>
        <dbReference type="ChEBI" id="CHEBI:17632"/>
        <dbReference type="ChEBI" id="CHEBI:33190"/>
        <dbReference type="ChEBI" id="CHEBI:136067"/>
    </reaction>
</comment>
<keyword evidence="10" id="KW-0503">Monooxygenase</keyword>
<dbReference type="RefSeq" id="WP_126143395.1">
    <property type="nucleotide sequence ID" value="NZ_RXHU01000068.1"/>
</dbReference>
<dbReference type="GO" id="GO:0009636">
    <property type="term" value="P:response to toxic substance"/>
    <property type="evidence" value="ECO:0007669"/>
    <property type="project" value="UniProtKB-KW"/>
</dbReference>
<sequence length="360" mass="37979">MLKTTLTRMLKIDYPILQAPMAGGPATPALAAAVSNAGGLGSLGAGYLTPEQIRSAIREVRERTDRPFGVNLFVPEQPQEDAEAIARMNAYLDRYREELGIAQLSEIPQAAENFEEQVKVLLEQGVPIVSFTFGIPSQAIIHALRQRGTTIIGTATTVQEAELLEAAGVDAIVAQGSEAGGHRGTFTSGASDALIGTMALVPQATDHVKLPVIASGGIMDGRGLVAALALGASAVQMGTAFLASPESGAHAAYKHKILVSREDATQVTTAYSGKAARGIRTEFMRDMQDYPGTIPAYPLQNAMTRDIRQAAAKANKPEYMSLWAGQGLRLAGEAAAADVVRRTMEQAERLLGRMAGTLPG</sequence>
<keyword evidence="9" id="KW-0560">Oxidoreductase</keyword>
<evidence type="ECO:0000256" key="9">
    <source>
        <dbReference type="ARBA" id="ARBA00023002"/>
    </source>
</evidence>
<proteinExistence type="inferred from homology"/>
<dbReference type="GO" id="GO:0000166">
    <property type="term" value="F:nucleotide binding"/>
    <property type="evidence" value="ECO:0007669"/>
    <property type="project" value="UniProtKB-KW"/>
</dbReference>
<dbReference type="PANTHER" id="PTHR42747">
    <property type="entry name" value="NITRONATE MONOOXYGENASE-RELATED"/>
    <property type="match status" value="1"/>
</dbReference>
<dbReference type="Pfam" id="PF03060">
    <property type="entry name" value="NMO"/>
    <property type="match status" value="1"/>
</dbReference>
<gene>
    <name evidence="13" type="ORF">EJQ19_21990</name>
</gene>
<keyword evidence="7" id="KW-0288">FMN</keyword>
<keyword evidence="6" id="KW-0285">Flavoprotein</keyword>
<comment type="cofactor">
    <cofactor evidence="1">
        <name>FMN</name>
        <dbReference type="ChEBI" id="CHEBI:58210"/>
    </cofactor>
</comment>
<dbReference type="Proteomes" id="UP000276128">
    <property type="component" value="Unassembled WGS sequence"/>
</dbReference>
<comment type="function">
    <text evidence="2">Nitronate monooxygenase that uses molecular oxygen to catalyze the oxidative denitrification of alkyl nitronates. Acts on propionate 3-nitronate (P3N), the presumed physiological substrate. Probably functions in the detoxification of P3N, a metabolic poison produced by plants and fungi as a defense mechanism.</text>
</comment>
<organism evidence="13 14">
    <name type="scientific">Paenibacillus whitsoniae</name>
    <dbReference type="NCBI Taxonomy" id="2496558"/>
    <lineage>
        <taxon>Bacteria</taxon>
        <taxon>Bacillati</taxon>
        <taxon>Bacillota</taxon>
        <taxon>Bacilli</taxon>
        <taxon>Bacillales</taxon>
        <taxon>Paenibacillaceae</taxon>
        <taxon>Paenibacillus</taxon>
    </lineage>
</organism>
<dbReference type="InterPro" id="IPR013785">
    <property type="entry name" value="Aldolase_TIM"/>
</dbReference>
<dbReference type="InterPro" id="IPR004136">
    <property type="entry name" value="NMO"/>
</dbReference>
<evidence type="ECO:0000256" key="11">
    <source>
        <dbReference type="ARBA" id="ARBA00031155"/>
    </source>
</evidence>
<comment type="similarity">
    <text evidence="3">Belongs to the nitronate monooxygenase family. NMO class I subfamily.</text>
</comment>
<accession>A0A430J936</accession>
<evidence type="ECO:0000256" key="12">
    <source>
        <dbReference type="ARBA" id="ARBA00049401"/>
    </source>
</evidence>
<reference evidence="13 14" key="1">
    <citation type="submission" date="2018-12" db="EMBL/GenBank/DDBJ databases">
        <title>Bacillus ochoae sp. nov., Paenibacillus whitsoniae sp. nov., Paenibacillus spiritus sp. nov. Isolated from the Mars Exploration Rover during spacecraft assembly.</title>
        <authorList>
            <person name="Seuylemezian A."/>
            <person name="Vaishampayan P."/>
        </authorList>
    </citation>
    <scope>NUCLEOTIDE SEQUENCE [LARGE SCALE GENOMIC DNA]</scope>
    <source>
        <strain evidence="13 14">MER 54</strain>
    </source>
</reference>
<dbReference type="GO" id="GO:0018580">
    <property type="term" value="F:nitronate monooxygenase activity"/>
    <property type="evidence" value="ECO:0007669"/>
    <property type="project" value="InterPro"/>
</dbReference>
<evidence type="ECO:0000313" key="13">
    <source>
        <dbReference type="EMBL" id="RTE07020.1"/>
    </source>
</evidence>
<evidence type="ECO:0000256" key="4">
    <source>
        <dbReference type="ARBA" id="ARBA00013457"/>
    </source>
</evidence>
<dbReference type="FunFam" id="3.20.20.70:FF:000154">
    <property type="entry name" value="Probable nitronate monooxygenase"/>
    <property type="match status" value="1"/>
</dbReference>
<evidence type="ECO:0000313" key="14">
    <source>
        <dbReference type="Proteomes" id="UP000276128"/>
    </source>
</evidence>
<evidence type="ECO:0000256" key="3">
    <source>
        <dbReference type="ARBA" id="ARBA00009881"/>
    </source>
</evidence>
<dbReference type="PANTHER" id="PTHR42747:SF3">
    <property type="entry name" value="NITRONATE MONOOXYGENASE-RELATED"/>
    <property type="match status" value="1"/>
</dbReference>
<evidence type="ECO:0000256" key="6">
    <source>
        <dbReference type="ARBA" id="ARBA00022630"/>
    </source>
</evidence>
<evidence type="ECO:0000256" key="8">
    <source>
        <dbReference type="ARBA" id="ARBA00022741"/>
    </source>
</evidence>
<evidence type="ECO:0000256" key="1">
    <source>
        <dbReference type="ARBA" id="ARBA00001917"/>
    </source>
</evidence>
<comment type="caution">
    <text evidence="13">The sequence shown here is derived from an EMBL/GenBank/DDBJ whole genome shotgun (WGS) entry which is preliminary data.</text>
</comment>
<dbReference type="Gene3D" id="3.20.20.70">
    <property type="entry name" value="Aldolase class I"/>
    <property type="match status" value="1"/>
</dbReference>
<dbReference type="EMBL" id="RXHU01000068">
    <property type="protein sequence ID" value="RTE07020.1"/>
    <property type="molecule type" value="Genomic_DNA"/>
</dbReference>
<dbReference type="SUPFAM" id="SSF51412">
    <property type="entry name" value="Inosine monophosphate dehydrogenase (IMPDH)"/>
    <property type="match status" value="1"/>
</dbReference>
<dbReference type="OrthoDB" id="9778912at2"/>
<dbReference type="CDD" id="cd04730">
    <property type="entry name" value="NPD_like"/>
    <property type="match status" value="1"/>
</dbReference>
<keyword evidence="5" id="KW-0216">Detoxification</keyword>
<evidence type="ECO:0000256" key="5">
    <source>
        <dbReference type="ARBA" id="ARBA00022575"/>
    </source>
</evidence>
<evidence type="ECO:0000256" key="7">
    <source>
        <dbReference type="ARBA" id="ARBA00022643"/>
    </source>
</evidence>
<evidence type="ECO:0000256" key="10">
    <source>
        <dbReference type="ARBA" id="ARBA00023033"/>
    </source>
</evidence>
<protein>
    <recommendedName>
        <fullName evidence="4">Probable nitronate monooxygenase</fullName>
    </recommendedName>
    <alternativeName>
        <fullName evidence="11">Propionate 3-nitronate monooxygenase</fullName>
    </alternativeName>
</protein>